<name>A0A1A9BE34_9ACTN</name>
<dbReference type="NCBIfam" id="TIGR01733">
    <property type="entry name" value="AA-adenyl-dom"/>
    <property type="match status" value="1"/>
</dbReference>
<dbReference type="InterPro" id="IPR001242">
    <property type="entry name" value="Condensation_dom"/>
</dbReference>
<organism evidence="5 6">
    <name type="scientific">Micromonospora sediminicola</name>
    <dbReference type="NCBI Taxonomy" id="946078"/>
    <lineage>
        <taxon>Bacteria</taxon>
        <taxon>Bacillati</taxon>
        <taxon>Actinomycetota</taxon>
        <taxon>Actinomycetes</taxon>
        <taxon>Micromonosporales</taxon>
        <taxon>Micromonosporaceae</taxon>
        <taxon>Micromonospora</taxon>
    </lineage>
</organism>
<protein>
    <submittedName>
        <fullName evidence="5">Amino acid adenylation domain-containing protein</fullName>
    </submittedName>
</protein>
<comment type="cofactor">
    <cofactor evidence="1">
        <name>pantetheine 4'-phosphate</name>
        <dbReference type="ChEBI" id="CHEBI:47942"/>
    </cofactor>
</comment>
<dbReference type="SUPFAM" id="SSF52777">
    <property type="entry name" value="CoA-dependent acyltransferases"/>
    <property type="match status" value="2"/>
</dbReference>
<evidence type="ECO:0000259" key="4">
    <source>
        <dbReference type="PROSITE" id="PS50075"/>
    </source>
</evidence>
<dbReference type="PANTHER" id="PTHR45527:SF1">
    <property type="entry name" value="FATTY ACID SYNTHASE"/>
    <property type="match status" value="1"/>
</dbReference>
<proteinExistence type="predicted"/>
<keyword evidence="3" id="KW-0597">Phosphoprotein</keyword>
<dbReference type="Proteomes" id="UP000199558">
    <property type="component" value="Unassembled WGS sequence"/>
</dbReference>
<dbReference type="InterPro" id="IPR045851">
    <property type="entry name" value="AMP-bd_C_sf"/>
</dbReference>
<dbReference type="Gene3D" id="3.30.559.10">
    <property type="entry name" value="Chloramphenicol acetyltransferase-like domain"/>
    <property type="match status" value="1"/>
</dbReference>
<evidence type="ECO:0000313" key="6">
    <source>
        <dbReference type="Proteomes" id="UP000199558"/>
    </source>
</evidence>
<evidence type="ECO:0000256" key="2">
    <source>
        <dbReference type="ARBA" id="ARBA00022450"/>
    </source>
</evidence>
<dbReference type="Gene3D" id="3.40.50.12780">
    <property type="entry name" value="N-terminal domain of ligase-like"/>
    <property type="match status" value="1"/>
</dbReference>
<dbReference type="Gene3D" id="3.30.300.30">
    <property type="match status" value="1"/>
</dbReference>
<dbReference type="InterPro" id="IPR023213">
    <property type="entry name" value="CAT-like_dom_sf"/>
</dbReference>
<dbReference type="InterPro" id="IPR020845">
    <property type="entry name" value="AMP-binding_CS"/>
</dbReference>
<dbReference type="GO" id="GO:0044550">
    <property type="term" value="P:secondary metabolite biosynthetic process"/>
    <property type="evidence" value="ECO:0007669"/>
    <property type="project" value="TreeGrafter"/>
</dbReference>
<dbReference type="InterPro" id="IPR036736">
    <property type="entry name" value="ACP-like_sf"/>
</dbReference>
<dbReference type="GO" id="GO:0031177">
    <property type="term" value="F:phosphopantetheine binding"/>
    <property type="evidence" value="ECO:0007669"/>
    <property type="project" value="InterPro"/>
</dbReference>
<sequence length="1084" mass="113837">MATFLSNMVTRIVRSPREGTDEGRGSVQPDPRWTVGAPNTAPAEGLHQTVARQARSRPAGVAVVEGARALTYARLDATADAWAAGLVAAGVRPGDRVPILLPRGLDLVVALLAVLKAGAAYCLLPPEWPAPRRDAVLADLRPPLVVTGDEPAGDLPAPAWPVAAAPVAAPPGFRPVAVDPTAACCVFFTSGTTGRPKGVVSPHGATARLLQPGGFARFDHTTVTPLAAATAWDAFSLELWSALLNGGTSLIVADPYLSASALRQGSARHGANTVWCTASLFNLLVDEDPDAFRGLRQVMIGGERLSVPHVRRFLARHPDVVLLNGYGPVECTIFATTHRIRPDDCDRPGGIPLGRPVPGTQVYVLDGQRPCAVGETGEICLAGDGLAIGYLGDPALTAAKFTRVRLDGRDVRVYRTGDLGNWADDGLLHLTGRTDRQLKIRGNRVEPAEVERQIEELLPQVRQCRVVARTDGRGDRELIAFCVPDRADAPLTDALPRLRDALVAHHRPAAVVGVAAFPLTAQGKLDERALLALAPPVAHPDPVVGADPATLDDPVLRDVAECVAAVLGAGTVRLGTPFPELGLTSLDAGRVCARLTARTGTPVPVSWLYEYPTVAGLARRLSDAIAVPDPAPEPAAPASDDDAAPLTTVQVMQLTRELLNPADRTGHCLLSWVVEGDLDRAALARAIEAVHLRHESLRAAYLLDPEPAAYPDDVPAPALTVLPSHDRVDAARAAARAALAAPLAPQDARIWHTVLVPVDRPAPAPATAVFGCAVHHVAFDGWSEAVLAEDLGTAYRAALAGAGPDRVAAALGTGPALADLARAARARDRLAEPERRLAETRVDLAGVPPLRWPSLDGDDPGVGPDAGAAPTGAIVRAGGRRPPERVEARLDADALAAVDATATTAGVTRFVVLLSLWAASVADVTGQRDLAFGVPVARRDDPALRRAIGCHISMLCLRLRDAACAGDGAAVRSVAAAVRQGLAAQSLSGTHLLGPAGRPPAYQTLFACQDNAVPELRLPGARVTFARQPYLDLPLDLHAELWPDGDGLRLEIAYHPTAVTAKTAHDLAKYFTEHVYSQATGARA</sequence>
<dbReference type="Pfam" id="PF00501">
    <property type="entry name" value="AMP-binding"/>
    <property type="match status" value="1"/>
</dbReference>
<evidence type="ECO:0000256" key="1">
    <source>
        <dbReference type="ARBA" id="ARBA00001957"/>
    </source>
</evidence>
<dbReference type="InterPro" id="IPR042099">
    <property type="entry name" value="ANL_N_sf"/>
</dbReference>
<reference evidence="6" key="1">
    <citation type="submission" date="2016-06" db="EMBL/GenBank/DDBJ databases">
        <authorList>
            <person name="Varghese N."/>
            <person name="Submissions Spin"/>
        </authorList>
    </citation>
    <scope>NUCLEOTIDE SEQUENCE [LARGE SCALE GENOMIC DNA]</scope>
    <source>
        <strain evidence="6">DSM 45794</strain>
    </source>
</reference>
<dbReference type="STRING" id="946078.GA0070622_4278"/>
<dbReference type="GO" id="GO:0005737">
    <property type="term" value="C:cytoplasm"/>
    <property type="evidence" value="ECO:0007669"/>
    <property type="project" value="TreeGrafter"/>
</dbReference>
<dbReference type="Gene3D" id="3.30.559.30">
    <property type="entry name" value="Nonribosomal peptide synthetase, condensation domain"/>
    <property type="match status" value="1"/>
</dbReference>
<dbReference type="GO" id="GO:0008610">
    <property type="term" value="P:lipid biosynthetic process"/>
    <property type="evidence" value="ECO:0007669"/>
    <property type="project" value="UniProtKB-ARBA"/>
</dbReference>
<dbReference type="InterPro" id="IPR020806">
    <property type="entry name" value="PKS_PP-bd"/>
</dbReference>
<dbReference type="SMART" id="SM00823">
    <property type="entry name" value="PKS_PP"/>
    <property type="match status" value="1"/>
</dbReference>
<dbReference type="PROSITE" id="PS50075">
    <property type="entry name" value="CARRIER"/>
    <property type="match status" value="1"/>
</dbReference>
<accession>A0A1A9BE34</accession>
<dbReference type="InterPro" id="IPR009081">
    <property type="entry name" value="PP-bd_ACP"/>
</dbReference>
<evidence type="ECO:0000313" key="5">
    <source>
        <dbReference type="EMBL" id="SBT67224.1"/>
    </source>
</evidence>
<dbReference type="Pfam" id="PF00668">
    <property type="entry name" value="Condensation"/>
    <property type="match status" value="2"/>
</dbReference>
<dbReference type="SUPFAM" id="SSF56801">
    <property type="entry name" value="Acetyl-CoA synthetase-like"/>
    <property type="match status" value="1"/>
</dbReference>
<dbReference type="InterPro" id="IPR000873">
    <property type="entry name" value="AMP-dep_synth/lig_dom"/>
</dbReference>
<evidence type="ECO:0000256" key="3">
    <source>
        <dbReference type="ARBA" id="ARBA00022553"/>
    </source>
</evidence>
<feature type="domain" description="Carrier" evidence="4">
    <location>
        <begin position="550"/>
        <end position="625"/>
    </location>
</feature>
<keyword evidence="6" id="KW-1185">Reference proteome</keyword>
<keyword evidence="2" id="KW-0596">Phosphopantetheine</keyword>
<dbReference type="GO" id="GO:0043041">
    <property type="term" value="P:amino acid activation for nonribosomal peptide biosynthetic process"/>
    <property type="evidence" value="ECO:0007669"/>
    <property type="project" value="TreeGrafter"/>
</dbReference>
<dbReference type="SUPFAM" id="SSF47336">
    <property type="entry name" value="ACP-like"/>
    <property type="match status" value="1"/>
</dbReference>
<dbReference type="Gene3D" id="1.10.1200.10">
    <property type="entry name" value="ACP-like"/>
    <property type="match status" value="1"/>
</dbReference>
<dbReference type="AlphaFoldDB" id="A0A1A9BE34"/>
<dbReference type="InterPro" id="IPR010071">
    <property type="entry name" value="AA_adenyl_dom"/>
</dbReference>
<gene>
    <name evidence="5" type="ORF">GA0070622_4278</name>
</gene>
<dbReference type="GO" id="GO:0003824">
    <property type="term" value="F:catalytic activity"/>
    <property type="evidence" value="ECO:0007669"/>
    <property type="project" value="InterPro"/>
</dbReference>
<dbReference type="EMBL" id="FLRH01000003">
    <property type="protein sequence ID" value="SBT67224.1"/>
    <property type="molecule type" value="Genomic_DNA"/>
</dbReference>
<dbReference type="PROSITE" id="PS00455">
    <property type="entry name" value="AMP_BINDING"/>
    <property type="match status" value="1"/>
</dbReference>
<dbReference type="Pfam" id="PF00550">
    <property type="entry name" value="PP-binding"/>
    <property type="match status" value="1"/>
</dbReference>
<dbReference type="PANTHER" id="PTHR45527">
    <property type="entry name" value="NONRIBOSOMAL PEPTIDE SYNTHETASE"/>
    <property type="match status" value="1"/>
</dbReference>